<protein>
    <recommendedName>
        <fullName evidence="4">TonB family protein</fullName>
    </recommendedName>
</protein>
<proteinExistence type="predicted"/>
<keyword evidence="3" id="KW-1185">Reference proteome</keyword>
<name>A0ABW5K4T6_9FLAO</name>
<keyword evidence="1" id="KW-1133">Transmembrane helix</keyword>
<reference evidence="3" key="1">
    <citation type="journal article" date="2019" name="Int. J. Syst. Evol. Microbiol.">
        <title>The Global Catalogue of Microorganisms (GCM) 10K type strain sequencing project: providing services to taxonomists for standard genome sequencing and annotation.</title>
        <authorList>
            <consortium name="The Broad Institute Genomics Platform"/>
            <consortium name="The Broad Institute Genome Sequencing Center for Infectious Disease"/>
            <person name="Wu L."/>
            <person name="Ma J."/>
        </authorList>
    </citation>
    <scope>NUCLEOTIDE SEQUENCE [LARGE SCALE GENOMIC DNA]</scope>
    <source>
        <strain evidence="3">KCTC 42808</strain>
    </source>
</reference>
<dbReference type="Proteomes" id="UP001597467">
    <property type="component" value="Unassembled WGS sequence"/>
</dbReference>
<organism evidence="2 3">
    <name type="scientific">Lacinutrix gracilariae</name>
    <dbReference type="NCBI Taxonomy" id="1747198"/>
    <lineage>
        <taxon>Bacteria</taxon>
        <taxon>Pseudomonadati</taxon>
        <taxon>Bacteroidota</taxon>
        <taxon>Flavobacteriia</taxon>
        <taxon>Flavobacteriales</taxon>
        <taxon>Flavobacteriaceae</taxon>
        <taxon>Lacinutrix</taxon>
    </lineage>
</organism>
<accession>A0ABW5K4T6</accession>
<dbReference type="RefSeq" id="WP_379904926.1">
    <property type="nucleotide sequence ID" value="NZ_JBHULM010000011.1"/>
</dbReference>
<sequence length="232" mass="26454">MLFTNKQKAICITLLITGTIVFSVFNLHILKQQQQITETFYEIEPEIEHKETELTEQNTASKAETNKAYNQNQERKRFAYAQKRIAPPEDYVRPDFSTSKYVNTVKKDFSKNNSSVQEEEMHSFNKVNTLLKKQLEENNNAKSAIQYSLVNRKHKHLPIPIYLCESGGKIVVNITVNASGKVTEASYNSASNSSNNCLIDHALEYAKKARFNSSSSQELQIGTITFWFEGKG</sequence>
<feature type="transmembrane region" description="Helical" evidence="1">
    <location>
        <begin position="9"/>
        <end position="30"/>
    </location>
</feature>
<evidence type="ECO:0008006" key="4">
    <source>
        <dbReference type="Google" id="ProtNLM"/>
    </source>
</evidence>
<keyword evidence="1" id="KW-0812">Transmembrane</keyword>
<gene>
    <name evidence="2" type="ORF">ACFSSB_12980</name>
</gene>
<evidence type="ECO:0000313" key="2">
    <source>
        <dbReference type="EMBL" id="MFD2543240.1"/>
    </source>
</evidence>
<dbReference type="EMBL" id="JBHULM010000011">
    <property type="protein sequence ID" value="MFD2543240.1"/>
    <property type="molecule type" value="Genomic_DNA"/>
</dbReference>
<evidence type="ECO:0000313" key="3">
    <source>
        <dbReference type="Proteomes" id="UP001597467"/>
    </source>
</evidence>
<evidence type="ECO:0000256" key="1">
    <source>
        <dbReference type="SAM" id="Phobius"/>
    </source>
</evidence>
<comment type="caution">
    <text evidence="2">The sequence shown here is derived from an EMBL/GenBank/DDBJ whole genome shotgun (WGS) entry which is preliminary data.</text>
</comment>
<keyword evidence="1" id="KW-0472">Membrane</keyword>